<gene>
    <name evidence="2" type="ORF">GCM10010334_20720</name>
</gene>
<evidence type="ECO:0000313" key="2">
    <source>
        <dbReference type="EMBL" id="GHC88210.1"/>
    </source>
</evidence>
<keyword evidence="1" id="KW-0812">Transmembrane</keyword>
<dbReference type="AlphaFoldDB" id="A0A918WWC7"/>
<keyword evidence="1" id="KW-0472">Membrane</keyword>
<comment type="caution">
    <text evidence="2">The sequence shown here is derived from an EMBL/GenBank/DDBJ whole genome shotgun (WGS) entry which is preliminary data.</text>
</comment>
<dbReference type="InterPro" id="IPR045728">
    <property type="entry name" value="DUF6082"/>
</dbReference>
<proteinExistence type="predicted"/>
<keyword evidence="1" id="KW-1133">Transmembrane helix</keyword>
<evidence type="ECO:0000313" key="3">
    <source>
        <dbReference type="Proteomes" id="UP000638353"/>
    </source>
</evidence>
<dbReference type="EMBL" id="BMVC01000003">
    <property type="protein sequence ID" value="GHC88210.1"/>
    <property type="molecule type" value="Genomic_DNA"/>
</dbReference>
<dbReference type="Pfam" id="PF19560">
    <property type="entry name" value="DUF6082"/>
    <property type="match status" value="1"/>
</dbReference>
<dbReference type="Proteomes" id="UP000638353">
    <property type="component" value="Unassembled WGS sequence"/>
</dbReference>
<accession>A0A918WWC7</accession>
<dbReference type="RefSeq" id="WP_229897627.1">
    <property type="nucleotide sequence ID" value="NZ_BMVC01000003.1"/>
</dbReference>
<organism evidence="2 3">
    <name type="scientific">Streptomyces finlayi</name>
    <dbReference type="NCBI Taxonomy" id="67296"/>
    <lineage>
        <taxon>Bacteria</taxon>
        <taxon>Bacillati</taxon>
        <taxon>Actinomycetota</taxon>
        <taxon>Actinomycetes</taxon>
        <taxon>Kitasatosporales</taxon>
        <taxon>Streptomycetaceae</taxon>
        <taxon>Streptomyces</taxon>
    </lineage>
</organism>
<reference evidence="2" key="1">
    <citation type="journal article" date="2014" name="Int. J. Syst. Evol. Microbiol.">
        <title>Complete genome sequence of Corynebacterium casei LMG S-19264T (=DSM 44701T), isolated from a smear-ripened cheese.</title>
        <authorList>
            <consortium name="US DOE Joint Genome Institute (JGI-PGF)"/>
            <person name="Walter F."/>
            <person name="Albersmeier A."/>
            <person name="Kalinowski J."/>
            <person name="Ruckert C."/>
        </authorList>
    </citation>
    <scope>NUCLEOTIDE SEQUENCE</scope>
    <source>
        <strain evidence="2">JCM 4637</strain>
    </source>
</reference>
<feature type="transmembrane region" description="Helical" evidence="1">
    <location>
        <begin position="6"/>
        <end position="26"/>
    </location>
</feature>
<evidence type="ECO:0000256" key="1">
    <source>
        <dbReference type="SAM" id="Phobius"/>
    </source>
</evidence>
<name>A0A918WWC7_9ACTN</name>
<sequence length="157" mass="17762">MAKHGQQRGVVVGLVLGTTAFTAMLIQQRQIHRRIALTAQRQLQLQLQCKAMADPQLAAVLDTYEEDIPADQQRQFLFANALYGNILHDCRVGTMSIEEALGHLRITCQSKVFRAYWDATEHHRASLPYDSQEAAMGRLVDEIVTRASEEGDQWWIA</sequence>
<protein>
    <submittedName>
        <fullName evidence="2">Uncharacterized protein</fullName>
    </submittedName>
</protein>
<reference evidence="2" key="2">
    <citation type="submission" date="2020-09" db="EMBL/GenBank/DDBJ databases">
        <authorList>
            <person name="Sun Q."/>
            <person name="Ohkuma M."/>
        </authorList>
    </citation>
    <scope>NUCLEOTIDE SEQUENCE</scope>
    <source>
        <strain evidence="2">JCM 4637</strain>
    </source>
</reference>